<proteinExistence type="predicted"/>
<gene>
    <name evidence="1" type="ORF">FEM21_16900</name>
</gene>
<dbReference type="STRING" id="1492738.FEM21_16900"/>
<organism evidence="1 2">
    <name type="scientific">Flavobacterium seoulense</name>
    <dbReference type="NCBI Taxonomy" id="1492738"/>
    <lineage>
        <taxon>Bacteria</taxon>
        <taxon>Pseudomonadati</taxon>
        <taxon>Bacteroidota</taxon>
        <taxon>Flavobacteriia</taxon>
        <taxon>Flavobacteriales</taxon>
        <taxon>Flavobacteriaceae</taxon>
        <taxon>Flavobacterium</taxon>
    </lineage>
</organism>
<evidence type="ECO:0000313" key="1">
    <source>
        <dbReference type="EMBL" id="KDN55099.1"/>
    </source>
</evidence>
<name>A0A066WVW3_9FLAO</name>
<accession>A0A066WVW3</accession>
<comment type="caution">
    <text evidence="1">The sequence shown here is derived from an EMBL/GenBank/DDBJ whole genome shotgun (WGS) entry which is preliminary data.</text>
</comment>
<dbReference type="PATRIC" id="fig|1492738.3.peg.1678"/>
<dbReference type="AlphaFoldDB" id="A0A066WVW3"/>
<evidence type="ECO:0000313" key="2">
    <source>
        <dbReference type="Proteomes" id="UP000027064"/>
    </source>
</evidence>
<protein>
    <submittedName>
        <fullName evidence="1">Uncharacterized protein</fullName>
    </submittedName>
</protein>
<reference evidence="1 2" key="1">
    <citation type="submission" date="2014-05" db="EMBL/GenBank/DDBJ databases">
        <title>Genome Sequence of Flavobacterium sp. EM1321.</title>
        <authorList>
            <person name="Shin S.-K."/>
            <person name="Yi H."/>
        </authorList>
    </citation>
    <scope>NUCLEOTIDE SEQUENCE [LARGE SCALE GENOMIC DNA]</scope>
    <source>
        <strain evidence="1 2">EM1321</strain>
    </source>
</reference>
<dbReference type="EMBL" id="JNCA01000016">
    <property type="protein sequence ID" value="KDN55099.1"/>
    <property type="molecule type" value="Genomic_DNA"/>
</dbReference>
<keyword evidence="2" id="KW-1185">Reference proteome</keyword>
<sequence>MALPRQEAKATSNKPPIINNNQLMFSDFFYNYKDAKKLA</sequence>
<dbReference type="Proteomes" id="UP000027064">
    <property type="component" value="Unassembled WGS sequence"/>
</dbReference>